<dbReference type="CDD" id="cd06186">
    <property type="entry name" value="NOX_Duox_like_FAD_NADP"/>
    <property type="match status" value="1"/>
</dbReference>
<dbReference type="GO" id="GO:0006879">
    <property type="term" value="P:intracellular iron ion homeostasis"/>
    <property type="evidence" value="ECO:0007669"/>
    <property type="project" value="TreeGrafter"/>
</dbReference>
<proteinExistence type="inferred from homology"/>
<dbReference type="PANTHER" id="PTHR32361:SF9">
    <property type="entry name" value="FERRIC REDUCTASE TRANSMEMBRANE COMPONENT 3-RELATED"/>
    <property type="match status" value="1"/>
</dbReference>
<keyword evidence="10" id="KW-0325">Glycoprotein</keyword>
<comment type="subcellular location">
    <subcellularLocation>
        <location evidence="1">Membrane</location>
        <topology evidence="1">Multi-pass membrane protein</topology>
    </subcellularLocation>
</comment>
<dbReference type="InterPro" id="IPR051410">
    <property type="entry name" value="Ferric/Cupric_Reductase"/>
</dbReference>
<dbReference type="Gene3D" id="3.40.50.80">
    <property type="entry name" value="Nucleotide-binding domain of ferredoxin-NADP reductase (FNR) module"/>
    <property type="match status" value="1"/>
</dbReference>
<evidence type="ECO:0000256" key="3">
    <source>
        <dbReference type="ARBA" id="ARBA00022448"/>
    </source>
</evidence>
<dbReference type="InterPro" id="IPR013130">
    <property type="entry name" value="Fe3_Rdtase_TM_dom"/>
</dbReference>
<evidence type="ECO:0000256" key="1">
    <source>
        <dbReference type="ARBA" id="ARBA00004141"/>
    </source>
</evidence>
<dbReference type="AlphaFoldDB" id="A0A319EHT6"/>
<dbReference type="EMBL" id="KZ826329">
    <property type="protein sequence ID" value="PYI09210.1"/>
    <property type="molecule type" value="Genomic_DNA"/>
</dbReference>
<keyword evidence="7" id="KW-0560">Oxidoreductase</keyword>
<dbReference type="InterPro" id="IPR013121">
    <property type="entry name" value="Fe_red_NAD-bd_6"/>
</dbReference>
<evidence type="ECO:0000256" key="5">
    <source>
        <dbReference type="ARBA" id="ARBA00022982"/>
    </source>
</evidence>
<evidence type="ECO:0000256" key="4">
    <source>
        <dbReference type="ARBA" id="ARBA00022692"/>
    </source>
</evidence>
<dbReference type="SUPFAM" id="SSF52343">
    <property type="entry name" value="Ferredoxin reductase-like, C-terminal NADP-linked domain"/>
    <property type="match status" value="1"/>
</dbReference>
<keyword evidence="4" id="KW-0812">Transmembrane</keyword>
<keyword evidence="9" id="KW-0472">Membrane</keyword>
<keyword evidence="6" id="KW-1133">Transmembrane helix</keyword>
<name>A0A319EHT6_ASPSB</name>
<dbReference type="InterPro" id="IPR039261">
    <property type="entry name" value="FNR_nucleotide-bd"/>
</dbReference>
<sequence>MAYWAAVLILGILNRMSSFWLPRRALARYADTEAHADSGPMDPRRTRGPLSQVLHAFRTYLLRLLYGCDVPKRLDLLIISGFGVLCVVICCVGYDGDIRNWHYSSDRTGVLAYACLPFLWLFSGRNNIFLWATNFDIQSFSVFHRQVAWACTILALLHSSHTKPDGSQWNSYPWTVVAISTFDRVVRIARIIYCNLHVCFSDRVISISSSRINYCEGSDLVTIEIQTASPIHAKAGQHYFLYQPITLCGWQNHPFALGAYLPASRHNYMDPSANKKVKLIFYIRPYAGWTQSIRDRCHKANETTPTLLVLEGPYGHAAPVHTFDTVLLIAGGTGIAATLPYMLEHVSRAKASPIHLIWSARQRSIFSAVFTDELRDFLYSDMLSITFFCTDPSMIPSSQPSPTPPNQAPAVTSKEIDSPAPNIHFFPGRPDIHETIQQEAKASGESNTSLAVLCSGPPQMADESRYAVYDAMRGGCTDIQYFEEAFTW</sequence>
<organism evidence="12 13">
    <name type="scientific">Aspergillus sclerotiicarbonarius (strain CBS 121057 / IBT 28362)</name>
    <dbReference type="NCBI Taxonomy" id="1448318"/>
    <lineage>
        <taxon>Eukaryota</taxon>
        <taxon>Fungi</taxon>
        <taxon>Dikarya</taxon>
        <taxon>Ascomycota</taxon>
        <taxon>Pezizomycotina</taxon>
        <taxon>Eurotiomycetes</taxon>
        <taxon>Eurotiomycetidae</taxon>
        <taxon>Eurotiales</taxon>
        <taxon>Aspergillaceae</taxon>
        <taxon>Aspergillus</taxon>
        <taxon>Aspergillus subgen. Circumdati</taxon>
    </lineage>
</organism>
<dbReference type="InterPro" id="IPR017927">
    <property type="entry name" value="FAD-bd_FR_type"/>
</dbReference>
<dbReference type="PANTHER" id="PTHR32361">
    <property type="entry name" value="FERRIC/CUPRIC REDUCTASE TRANSMEMBRANE COMPONENT"/>
    <property type="match status" value="1"/>
</dbReference>
<protein>
    <recommendedName>
        <fullName evidence="11">FAD-binding FR-type domain-containing protein</fullName>
    </recommendedName>
</protein>
<dbReference type="GO" id="GO:0005886">
    <property type="term" value="C:plasma membrane"/>
    <property type="evidence" value="ECO:0007669"/>
    <property type="project" value="TreeGrafter"/>
</dbReference>
<dbReference type="Proteomes" id="UP000248423">
    <property type="component" value="Unassembled WGS sequence"/>
</dbReference>
<dbReference type="GO" id="GO:0006826">
    <property type="term" value="P:iron ion transport"/>
    <property type="evidence" value="ECO:0007669"/>
    <property type="project" value="TreeGrafter"/>
</dbReference>
<dbReference type="Pfam" id="PF08022">
    <property type="entry name" value="FAD_binding_8"/>
    <property type="match status" value="1"/>
</dbReference>
<dbReference type="VEuPathDB" id="FungiDB:BO78DRAFT_405172"/>
<dbReference type="Pfam" id="PF08030">
    <property type="entry name" value="NAD_binding_6"/>
    <property type="match status" value="1"/>
</dbReference>
<evidence type="ECO:0000256" key="10">
    <source>
        <dbReference type="ARBA" id="ARBA00023180"/>
    </source>
</evidence>
<dbReference type="InterPro" id="IPR013112">
    <property type="entry name" value="FAD-bd_8"/>
</dbReference>
<dbReference type="GO" id="GO:0000293">
    <property type="term" value="F:ferric-chelate reductase activity"/>
    <property type="evidence" value="ECO:0007669"/>
    <property type="project" value="UniProtKB-ARBA"/>
</dbReference>
<evidence type="ECO:0000313" key="13">
    <source>
        <dbReference type="Proteomes" id="UP000248423"/>
    </source>
</evidence>
<evidence type="ECO:0000259" key="11">
    <source>
        <dbReference type="PROSITE" id="PS51384"/>
    </source>
</evidence>
<dbReference type="GO" id="GO:0015677">
    <property type="term" value="P:copper ion import"/>
    <property type="evidence" value="ECO:0007669"/>
    <property type="project" value="TreeGrafter"/>
</dbReference>
<evidence type="ECO:0000313" key="12">
    <source>
        <dbReference type="EMBL" id="PYI09210.1"/>
    </source>
</evidence>
<evidence type="ECO:0000256" key="8">
    <source>
        <dbReference type="ARBA" id="ARBA00023065"/>
    </source>
</evidence>
<evidence type="ECO:0000256" key="2">
    <source>
        <dbReference type="ARBA" id="ARBA00006278"/>
    </source>
</evidence>
<dbReference type="OrthoDB" id="167398at2759"/>
<evidence type="ECO:0000256" key="6">
    <source>
        <dbReference type="ARBA" id="ARBA00022989"/>
    </source>
</evidence>
<dbReference type="STRING" id="1448318.A0A319EHT6"/>
<keyword evidence="3" id="KW-0813">Transport</keyword>
<dbReference type="PROSITE" id="PS51384">
    <property type="entry name" value="FAD_FR"/>
    <property type="match status" value="1"/>
</dbReference>
<dbReference type="Pfam" id="PF01794">
    <property type="entry name" value="Ferric_reduct"/>
    <property type="match status" value="1"/>
</dbReference>
<gene>
    <name evidence="12" type="ORF">BO78DRAFT_405172</name>
</gene>
<accession>A0A319EHT6</accession>
<feature type="domain" description="FAD-binding FR-type" evidence="11">
    <location>
        <begin position="197"/>
        <end position="320"/>
    </location>
</feature>
<keyword evidence="8" id="KW-0406">Ion transport</keyword>
<keyword evidence="5" id="KW-0249">Electron transport</keyword>
<evidence type="ECO:0000256" key="7">
    <source>
        <dbReference type="ARBA" id="ARBA00023002"/>
    </source>
</evidence>
<keyword evidence="13" id="KW-1185">Reference proteome</keyword>
<comment type="similarity">
    <text evidence="2">Belongs to the ferric reductase (FRE) family.</text>
</comment>
<reference evidence="12 13" key="1">
    <citation type="submission" date="2018-02" db="EMBL/GenBank/DDBJ databases">
        <title>The genomes of Aspergillus section Nigri reveals drivers in fungal speciation.</title>
        <authorList>
            <consortium name="DOE Joint Genome Institute"/>
            <person name="Vesth T.C."/>
            <person name="Nybo J."/>
            <person name="Theobald S."/>
            <person name="Brandl J."/>
            <person name="Frisvad J.C."/>
            <person name="Nielsen K.F."/>
            <person name="Lyhne E.K."/>
            <person name="Kogle M.E."/>
            <person name="Kuo A."/>
            <person name="Riley R."/>
            <person name="Clum A."/>
            <person name="Nolan M."/>
            <person name="Lipzen A."/>
            <person name="Salamov A."/>
            <person name="Henrissat B."/>
            <person name="Wiebenga A."/>
            <person name="De vries R.P."/>
            <person name="Grigoriev I.V."/>
            <person name="Mortensen U.H."/>
            <person name="Andersen M.R."/>
            <person name="Baker S.E."/>
        </authorList>
    </citation>
    <scope>NUCLEOTIDE SEQUENCE [LARGE SCALE GENOMIC DNA]</scope>
    <source>
        <strain evidence="12 13">CBS 121057</strain>
    </source>
</reference>
<evidence type="ECO:0000256" key="9">
    <source>
        <dbReference type="ARBA" id="ARBA00023136"/>
    </source>
</evidence>